<protein>
    <submittedName>
        <fullName evidence="2">Membrane protein</fullName>
    </submittedName>
</protein>
<dbReference type="InterPro" id="IPR007404">
    <property type="entry name" value="YdjM-like"/>
</dbReference>
<dbReference type="EMBL" id="BOON01000012">
    <property type="protein sequence ID" value="GII21775.1"/>
    <property type="molecule type" value="Genomic_DNA"/>
</dbReference>
<keyword evidence="1" id="KW-0472">Membrane</keyword>
<evidence type="ECO:0000313" key="2">
    <source>
        <dbReference type="EMBL" id="GII21775.1"/>
    </source>
</evidence>
<keyword evidence="1" id="KW-0812">Transmembrane</keyword>
<feature type="transmembrane region" description="Helical" evidence="1">
    <location>
        <begin position="175"/>
        <end position="192"/>
    </location>
</feature>
<feature type="transmembrane region" description="Helical" evidence="1">
    <location>
        <begin position="151"/>
        <end position="168"/>
    </location>
</feature>
<comment type="caution">
    <text evidence="2">The sequence shown here is derived from an EMBL/GenBank/DDBJ whole genome shotgun (WGS) entry which is preliminary data.</text>
</comment>
<dbReference type="AlphaFoldDB" id="A0A8J3T748"/>
<feature type="transmembrane region" description="Helical" evidence="1">
    <location>
        <begin position="125"/>
        <end position="145"/>
    </location>
</feature>
<organism evidence="2 3">
    <name type="scientific">Planosporangium mesophilum</name>
    <dbReference type="NCBI Taxonomy" id="689768"/>
    <lineage>
        <taxon>Bacteria</taxon>
        <taxon>Bacillati</taxon>
        <taxon>Actinomycetota</taxon>
        <taxon>Actinomycetes</taxon>
        <taxon>Micromonosporales</taxon>
        <taxon>Micromonosporaceae</taxon>
        <taxon>Planosporangium</taxon>
    </lineage>
</organism>
<evidence type="ECO:0000256" key="1">
    <source>
        <dbReference type="SAM" id="Phobius"/>
    </source>
</evidence>
<keyword evidence="3" id="KW-1185">Reference proteome</keyword>
<sequence length="290" mass="30818">MISSSLGYFANVSTGRTEHTMMGPSHALSGAAGWLVGSLALQQFAGIHQTPVQLAVGTAMCAGGALLPDMDMSGRVTTNQGGATVARTFGVVSLFLAECIEKLSLGIYAATRGSRDRRRDNGHRTFTHTLPFTAVAGYGAFALCLHFGKPAVLGILFFTFAMALRGLFEKWAHRAGWVIVTLVAAAGTVGTYETLPAGRGYPILGVALGVGALIHILGDMLTSHGCPVLWPIPTGRGRMWRCFGLPDSMAVTVGGKVEVYVLRTAFWVVSVATAGWMLYQPLLQRFNIKV</sequence>
<dbReference type="Proteomes" id="UP000599074">
    <property type="component" value="Unassembled WGS sequence"/>
</dbReference>
<gene>
    <name evidence="2" type="ORF">Pme01_13720</name>
</gene>
<feature type="transmembrane region" description="Helical" evidence="1">
    <location>
        <begin position="260"/>
        <end position="279"/>
    </location>
</feature>
<name>A0A8J3T748_9ACTN</name>
<dbReference type="Pfam" id="PF04307">
    <property type="entry name" value="YdjM"/>
    <property type="match status" value="1"/>
</dbReference>
<reference evidence="2" key="1">
    <citation type="submission" date="2021-01" db="EMBL/GenBank/DDBJ databases">
        <title>Whole genome shotgun sequence of Planosporangium mesophilum NBRC 109066.</title>
        <authorList>
            <person name="Komaki H."/>
            <person name="Tamura T."/>
        </authorList>
    </citation>
    <scope>NUCLEOTIDE SEQUENCE</scope>
    <source>
        <strain evidence="2">NBRC 109066</strain>
    </source>
</reference>
<keyword evidence="1" id="KW-1133">Transmembrane helix</keyword>
<accession>A0A8J3T748</accession>
<evidence type="ECO:0000313" key="3">
    <source>
        <dbReference type="Proteomes" id="UP000599074"/>
    </source>
</evidence>
<proteinExistence type="predicted"/>